<keyword evidence="4" id="KW-1185">Reference proteome</keyword>
<comment type="caution">
    <text evidence="3">The sequence shown here is derived from an EMBL/GenBank/DDBJ whole genome shotgun (WGS) entry which is preliminary data.</text>
</comment>
<evidence type="ECO:0000313" key="4">
    <source>
        <dbReference type="Proteomes" id="UP001612415"/>
    </source>
</evidence>
<dbReference type="Pfam" id="PF13581">
    <property type="entry name" value="HATPase_c_2"/>
    <property type="match status" value="1"/>
</dbReference>
<dbReference type="RefSeq" id="WP_398661922.1">
    <property type="nucleotide sequence ID" value="NZ_JBITDC010000027.1"/>
</dbReference>
<evidence type="ECO:0000313" key="3">
    <source>
        <dbReference type="EMBL" id="MFI5681325.1"/>
    </source>
</evidence>
<accession>A0ABW7YGS2</accession>
<dbReference type="InterPro" id="IPR003594">
    <property type="entry name" value="HATPase_dom"/>
</dbReference>
<proteinExistence type="predicted"/>
<dbReference type="InterPro" id="IPR036890">
    <property type="entry name" value="HATPase_C_sf"/>
</dbReference>
<keyword evidence="3" id="KW-0067">ATP-binding</keyword>
<dbReference type="InterPro" id="IPR050267">
    <property type="entry name" value="Anti-sigma-factor_SerPK"/>
</dbReference>
<keyword evidence="1" id="KW-0418">Kinase</keyword>
<gene>
    <name evidence="3" type="ORF">ACIA8P_43125</name>
</gene>
<evidence type="ECO:0000256" key="1">
    <source>
        <dbReference type="ARBA" id="ARBA00022527"/>
    </source>
</evidence>
<organism evidence="3 4">
    <name type="scientific">Streptomyces cellulosae</name>
    <dbReference type="NCBI Taxonomy" id="1968"/>
    <lineage>
        <taxon>Bacteria</taxon>
        <taxon>Bacillati</taxon>
        <taxon>Actinomycetota</taxon>
        <taxon>Actinomycetes</taxon>
        <taxon>Kitasatosporales</taxon>
        <taxon>Streptomycetaceae</taxon>
        <taxon>Streptomyces</taxon>
    </lineage>
</organism>
<dbReference type="SUPFAM" id="SSF55874">
    <property type="entry name" value="ATPase domain of HSP90 chaperone/DNA topoisomerase II/histidine kinase"/>
    <property type="match status" value="1"/>
</dbReference>
<dbReference type="CDD" id="cd16936">
    <property type="entry name" value="HATPase_RsbW-like"/>
    <property type="match status" value="1"/>
</dbReference>
<feature type="domain" description="Histidine kinase/HSP90-like ATPase" evidence="2">
    <location>
        <begin position="31"/>
        <end position="136"/>
    </location>
</feature>
<keyword evidence="1" id="KW-0808">Transferase</keyword>
<dbReference type="EMBL" id="JBITDC010000027">
    <property type="protein sequence ID" value="MFI5681325.1"/>
    <property type="molecule type" value="Genomic_DNA"/>
</dbReference>
<dbReference type="Proteomes" id="UP001612415">
    <property type="component" value="Unassembled WGS sequence"/>
</dbReference>
<name>A0ABW7YGS2_STRCE</name>
<dbReference type="GO" id="GO:0005524">
    <property type="term" value="F:ATP binding"/>
    <property type="evidence" value="ECO:0007669"/>
    <property type="project" value="UniProtKB-KW"/>
</dbReference>
<dbReference type="Gene3D" id="3.30.565.10">
    <property type="entry name" value="Histidine kinase-like ATPase, C-terminal domain"/>
    <property type="match status" value="1"/>
</dbReference>
<keyword evidence="3" id="KW-0547">Nucleotide-binding</keyword>
<keyword evidence="1" id="KW-0723">Serine/threonine-protein kinase</keyword>
<dbReference type="PANTHER" id="PTHR35526">
    <property type="entry name" value="ANTI-SIGMA-F FACTOR RSBW-RELATED"/>
    <property type="match status" value="1"/>
</dbReference>
<sequence length="153" mass="16200">MRENEYQLLAGRPILATVAFEGSEPIAEARHAARRFMTAVQAVHGLPVSKRAMGLAELVVSELVTNAYKFAPGPCLLDLEIADGAVEISVWDTDPTLPAACSPDPGRVGQHGLEIAMAVCRSFEVRREPVGKCVKAAIVLADDPGGDPVGLLL</sequence>
<dbReference type="PANTHER" id="PTHR35526:SF3">
    <property type="entry name" value="ANTI-SIGMA-F FACTOR RSBW"/>
    <property type="match status" value="1"/>
</dbReference>
<protein>
    <submittedName>
        <fullName evidence="3">ATP-binding protein</fullName>
    </submittedName>
</protein>
<evidence type="ECO:0000259" key="2">
    <source>
        <dbReference type="Pfam" id="PF13581"/>
    </source>
</evidence>
<reference evidence="3 4" key="1">
    <citation type="submission" date="2024-10" db="EMBL/GenBank/DDBJ databases">
        <title>The Natural Products Discovery Center: Release of the First 8490 Sequenced Strains for Exploring Actinobacteria Biosynthetic Diversity.</title>
        <authorList>
            <person name="Kalkreuter E."/>
            <person name="Kautsar S.A."/>
            <person name="Yang D."/>
            <person name="Bader C.D."/>
            <person name="Teijaro C.N."/>
            <person name="Fluegel L."/>
            <person name="Davis C.M."/>
            <person name="Simpson J.R."/>
            <person name="Lauterbach L."/>
            <person name="Steele A.D."/>
            <person name="Gui C."/>
            <person name="Meng S."/>
            <person name="Li G."/>
            <person name="Viehrig K."/>
            <person name="Ye F."/>
            <person name="Su P."/>
            <person name="Kiefer A.F."/>
            <person name="Nichols A."/>
            <person name="Cepeda A.J."/>
            <person name="Yan W."/>
            <person name="Fan B."/>
            <person name="Jiang Y."/>
            <person name="Adhikari A."/>
            <person name="Zheng C.-J."/>
            <person name="Schuster L."/>
            <person name="Cowan T.M."/>
            <person name="Smanski M.J."/>
            <person name="Chevrette M.G."/>
            <person name="De Carvalho L.P.S."/>
            <person name="Shen B."/>
        </authorList>
    </citation>
    <scope>NUCLEOTIDE SEQUENCE [LARGE SCALE GENOMIC DNA]</scope>
    <source>
        <strain evidence="3 4">NPDC051599</strain>
    </source>
</reference>